<dbReference type="EMBL" id="KF121718">
    <property type="protein sequence ID" value="AIA89009.1"/>
    <property type="molecule type" value="Genomic_DNA"/>
</dbReference>
<name>A0A060C1C1_9BACT</name>
<dbReference type="AlphaFoldDB" id="A0A060C1C1"/>
<organism evidence="2">
    <name type="scientific">uncultured Sorangium sp</name>
    <dbReference type="NCBI Taxonomy" id="491148"/>
    <lineage>
        <taxon>Bacteria</taxon>
        <taxon>Pseudomonadati</taxon>
        <taxon>Myxococcota</taxon>
        <taxon>Polyangia</taxon>
        <taxon>Polyangiales</taxon>
        <taxon>Polyangiaceae</taxon>
        <taxon>Sorangium</taxon>
        <taxon>environmental samples</taxon>
    </lineage>
</organism>
<protein>
    <submittedName>
        <fullName evidence="2">CAZy families CBM3 protein</fullName>
    </submittedName>
</protein>
<proteinExistence type="predicted"/>
<feature type="non-terminal residue" evidence="2">
    <location>
        <position position="177"/>
    </location>
</feature>
<reference evidence="2" key="1">
    <citation type="journal article" date="2013" name="Environ. Microbiol.">
        <title>Seasonally variable intestinal metagenomes of the red palm weevil (Rhynchophorus ferrugineus).</title>
        <authorList>
            <person name="Jia S."/>
            <person name="Zhang X."/>
            <person name="Zhang G."/>
            <person name="Yin A."/>
            <person name="Zhang S."/>
            <person name="Li F."/>
            <person name="Wang L."/>
            <person name="Zhao D."/>
            <person name="Yun Q."/>
            <person name="Tala"/>
            <person name="Wang J."/>
            <person name="Sun G."/>
            <person name="Baabdullah M."/>
            <person name="Yu X."/>
            <person name="Hu S."/>
            <person name="Al-Mssallem I.S."/>
            <person name="Yu J."/>
        </authorList>
    </citation>
    <scope>NUCLEOTIDE SEQUENCE</scope>
</reference>
<dbReference type="InterPro" id="IPR043504">
    <property type="entry name" value="Peptidase_S1_PA_chymotrypsin"/>
</dbReference>
<dbReference type="GO" id="GO:0004252">
    <property type="term" value="F:serine-type endopeptidase activity"/>
    <property type="evidence" value="ECO:0007669"/>
    <property type="project" value="InterPro"/>
</dbReference>
<evidence type="ECO:0000313" key="2">
    <source>
        <dbReference type="EMBL" id="AIA89009.1"/>
    </source>
</evidence>
<evidence type="ECO:0000259" key="1">
    <source>
        <dbReference type="Pfam" id="PF00089"/>
    </source>
</evidence>
<accession>A0A060C1C1</accession>
<dbReference type="InterPro" id="IPR009003">
    <property type="entry name" value="Peptidase_S1_PA"/>
</dbReference>
<feature type="domain" description="Peptidase S1" evidence="1">
    <location>
        <begin position="65"/>
        <end position="143"/>
    </location>
</feature>
<dbReference type="SUPFAM" id="SSF50494">
    <property type="entry name" value="Trypsin-like serine proteases"/>
    <property type="match status" value="1"/>
</dbReference>
<sequence length="177" mass="19716">DLFAPEVNITVKGEAAATAALIPRSRIRVENDGTTQTYKLRAETIDQRFNLCERDRFFDQPAPAVCSGFLTAPDILVTAGHCIATKSICSHTAILFGFGLDTADKDLTRVEQDNLYLCKDIISQKIDPNSGLDYAVIRLDRPVVGRTPLPIRRYGEIQKNTKVVRYRPPPRSARPKS</sequence>
<dbReference type="InterPro" id="IPR001254">
    <property type="entry name" value="Trypsin_dom"/>
</dbReference>
<dbReference type="Pfam" id="PF00089">
    <property type="entry name" value="Trypsin"/>
    <property type="match status" value="1"/>
</dbReference>
<feature type="non-terminal residue" evidence="2">
    <location>
        <position position="1"/>
    </location>
</feature>
<dbReference type="Gene3D" id="2.40.10.10">
    <property type="entry name" value="Trypsin-like serine proteases"/>
    <property type="match status" value="1"/>
</dbReference>
<dbReference type="GO" id="GO:0006508">
    <property type="term" value="P:proteolysis"/>
    <property type="evidence" value="ECO:0007669"/>
    <property type="project" value="InterPro"/>
</dbReference>